<reference evidence="1 2" key="1">
    <citation type="submission" date="2023-08" db="EMBL/GenBank/DDBJ databases">
        <title>genomic of DY56.</title>
        <authorList>
            <person name="Wang Y."/>
        </authorList>
    </citation>
    <scope>NUCLEOTIDE SEQUENCE [LARGE SCALE GENOMIC DNA]</scope>
    <source>
        <strain evidence="1 2">DY56-A-20</strain>
    </source>
</reference>
<evidence type="ECO:0008006" key="3">
    <source>
        <dbReference type="Google" id="ProtNLM"/>
    </source>
</evidence>
<evidence type="ECO:0000313" key="1">
    <source>
        <dbReference type="EMBL" id="MDP4538302.1"/>
    </source>
</evidence>
<accession>A0ABT9H4R1</accession>
<organism evidence="1 2">
    <name type="scientific">Qipengyuania benthica</name>
    <dbReference type="NCBI Taxonomy" id="3067651"/>
    <lineage>
        <taxon>Bacteria</taxon>
        <taxon>Pseudomonadati</taxon>
        <taxon>Pseudomonadota</taxon>
        <taxon>Alphaproteobacteria</taxon>
        <taxon>Sphingomonadales</taxon>
        <taxon>Erythrobacteraceae</taxon>
        <taxon>Qipengyuania</taxon>
    </lineage>
</organism>
<comment type="caution">
    <text evidence="1">The sequence shown here is derived from an EMBL/GenBank/DDBJ whole genome shotgun (WGS) entry which is preliminary data.</text>
</comment>
<gene>
    <name evidence="1" type="ORF">Q9K01_01495</name>
</gene>
<proteinExistence type="predicted"/>
<evidence type="ECO:0000313" key="2">
    <source>
        <dbReference type="Proteomes" id="UP001235664"/>
    </source>
</evidence>
<dbReference type="Proteomes" id="UP001235664">
    <property type="component" value="Unassembled WGS sequence"/>
</dbReference>
<name>A0ABT9H4R1_9SPHN</name>
<keyword evidence="2" id="KW-1185">Reference proteome</keyword>
<dbReference type="PROSITE" id="PS51257">
    <property type="entry name" value="PROKAR_LIPOPROTEIN"/>
    <property type="match status" value="1"/>
</dbReference>
<dbReference type="RefSeq" id="WP_305928444.1">
    <property type="nucleotide sequence ID" value="NZ_JAVAIL010000001.1"/>
</dbReference>
<sequence>MMQLVGRELMKHAAFLVSLVAAAGLGGCVAVAKKEVGKEFARVCVEKGADNRVVPGEYVSRGGMFGTVSMTGDCLAPGDEGYEDAIPVEEYLESVGRRSAQP</sequence>
<protein>
    <recommendedName>
        <fullName evidence="3">Lipoprotein</fullName>
    </recommendedName>
</protein>
<dbReference type="EMBL" id="JAVAIL010000001">
    <property type="protein sequence ID" value="MDP4538302.1"/>
    <property type="molecule type" value="Genomic_DNA"/>
</dbReference>